<dbReference type="AlphaFoldDB" id="A0A061RWR9"/>
<accession>A0A061RWR9</accession>
<proteinExistence type="predicted"/>
<name>A0A061RWR9_9CHLO</name>
<organism evidence="1">
    <name type="scientific">Tetraselmis sp. GSL018</name>
    <dbReference type="NCBI Taxonomy" id="582737"/>
    <lineage>
        <taxon>Eukaryota</taxon>
        <taxon>Viridiplantae</taxon>
        <taxon>Chlorophyta</taxon>
        <taxon>core chlorophytes</taxon>
        <taxon>Chlorodendrophyceae</taxon>
        <taxon>Chlorodendrales</taxon>
        <taxon>Chlorodendraceae</taxon>
        <taxon>Tetraselmis</taxon>
    </lineage>
</organism>
<protein>
    <submittedName>
        <fullName evidence="1">Uncharacterized protein</fullName>
    </submittedName>
</protein>
<reference evidence="1" key="1">
    <citation type="submission" date="2014-05" db="EMBL/GenBank/DDBJ databases">
        <title>The transcriptome of the halophilic microalga Tetraselmis sp. GSL018 isolated from the Great Salt Lake, Utah.</title>
        <authorList>
            <person name="Jinkerson R.E."/>
            <person name="D'Adamo S."/>
            <person name="Posewitz M.C."/>
        </authorList>
    </citation>
    <scope>NUCLEOTIDE SEQUENCE</scope>
    <source>
        <strain evidence="1">GSL018</strain>
    </source>
</reference>
<sequence length="28" mass="3053">MSSMAVVTISSHARETRARAMIDMSLEA</sequence>
<gene>
    <name evidence="1" type="ORF">TSPGSL018_23820</name>
</gene>
<dbReference type="EMBL" id="GBEZ01010490">
    <property type="protein sequence ID" value="JAC75189.1"/>
    <property type="molecule type" value="Transcribed_RNA"/>
</dbReference>
<evidence type="ECO:0000313" key="1">
    <source>
        <dbReference type="EMBL" id="JAC75189.1"/>
    </source>
</evidence>